<reference evidence="2" key="1">
    <citation type="submission" date="2016-06" db="EMBL/GenBank/DDBJ databases">
        <title>Parallel loss of symbiosis genes in relatives of nitrogen-fixing non-legume Parasponia.</title>
        <authorList>
            <person name="Van Velzen R."/>
            <person name="Holmer R."/>
            <person name="Bu F."/>
            <person name="Rutten L."/>
            <person name="Van Zeijl A."/>
            <person name="Liu W."/>
            <person name="Santuari L."/>
            <person name="Cao Q."/>
            <person name="Sharma T."/>
            <person name="Shen D."/>
            <person name="Roswanjaya Y."/>
            <person name="Wardhani T."/>
            <person name="Kalhor M.S."/>
            <person name="Jansen J."/>
            <person name="Van den Hoogen J."/>
            <person name="Gungor B."/>
            <person name="Hartog M."/>
            <person name="Hontelez J."/>
            <person name="Verver J."/>
            <person name="Yang W.-C."/>
            <person name="Schijlen E."/>
            <person name="Repin R."/>
            <person name="Schilthuizen M."/>
            <person name="Schranz E."/>
            <person name="Heidstra R."/>
            <person name="Miyata K."/>
            <person name="Fedorova E."/>
            <person name="Kohlen W."/>
            <person name="Bisseling T."/>
            <person name="Smit S."/>
            <person name="Geurts R."/>
        </authorList>
    </citation>
    <scope>NUCLEOTIDE SEQUENCE [LARGE SCALE GENOMIC DNA]</scope>
    <source>
        <strain evidence="2">cv. RG33-2</strain>
    </source>
</reference>
<dbReference type="AlphaFoldDB" id="A0A2P5FCH4"/>
<organism evidence="1 2">
    <name type="scientific">Trema orientale</name>
    <name type="common">Charcoal tree</name>
    <name type="synonym">Celtis orientalis</name>
    <dbReference type="NCBI Taxonomy" id="63057"/>
    <lineage>
        <taxon>Eukaryota</taxon>
        <taxon>Viridiplantae</taxon>
        <taxon>Streptophyta</taxon>
        <taxon>Embryophyta</taxon>
        <taxon>Tracheophyta</taxon>
        <taxon>Spermatophyta</taxon>
        <taxon>Magnoliopsida</taxon>
        <taxon>eudicotyledons</taxon>
        <taxon>Gunneridae</taxon>
        <taxon>Pentapetalae</taxon>
        <taxon>rosids</taxon>
        <taxon>fabids</taxon>
        <taxon>Rosales</taxon>
        <taxon>Cannabaceae</taxon>
        <taxon>Trema</taxon>
    </lineage>
</organism>
<proteinExistence type="predicted"/>
<name>A0A2P5FCH4_TREOI</name>
<sequence length="71" mass="8084">MGEASVLASSPFFFFYLGDILGEDDCRGGDSKSESFTLFLFFKVQWVFAILCDRLEQRGEMGYLGLWRLGI</sequence>
<keyword evidence="2" id="KW-1185">Reference proteome</keyword>
<dbReference type="Proteomes" id="UP000237000">
    <property type="component" value="Unassembled WGS sequence"/>
</dbReference>
<dbReference type="OrthoDB" id="10333646at2759"/>
<evidence type="ECO:0000313" key="2">
    <source>
        <dbReference type="Proteomes" id="UP000237000"/>
    </source>
</evidence>
<accession>A0A2P5FCH4</accession>
<protein>
    <submittedName>
        <fullName evidence="1">Uncharacterized protein</fullName>
    </submittedName>
</protein>
<evidence type="ECO:0000313" key="1">
    <source>
        <dbReference type="EMBL" id="PON95490.1"/>
    </source>
</evidence>
<dbReference type="InParanoid" id="A0A2P5FCH4"/>
<comment type="caution">
    <text evidence="1">The sequence shown here is derived from an EMBL/GenBank/DDBJ whole genome shotgun (WGS) entry which is preliminary data.</text>
</comment>
<gene>
    <name evidence="1" type="ORF">TorRG33x02_086360</name>
</gene>
<dbReference type="EMBL" id="JXTC01000044">
    <property type="protein sequence ID" value="PON95490.1"/>
    <property type="molecule type" value="Genomic_DNA"/>
</dbReference>